<sequence>MTDTYSEQSDYDGFSKIGKSHFDNGETNIQCPFCKGHLEGERFCKSCGRKIFYNGEPEFESLFLPSVKKFYVENSSFTKVGNSLSKTGDSLSSAGSAITGCGCLIIGIIILFFLLAII</sequence>
<keyword evidence="1" id="KW-0812">Transmembrane</keyword>
<evidence type="ECO:0000313" key="3">
    <source>
        <dbReference type="Proteomes" id="UP001081467"/>
    </source>
</evidence>
<reference evidence="2" key="1">
    <citation type="submission" date="2022-09" db="EMBL/GenBank/DDBJ databases">
        <title>Diversity of Dellaglioa algida.</title>
        <authorList>
            <person name="Matthias E."/>
            <person name="Werum V."/>
        </authorList>
    </citation>
    <scope>NUCLEOTIDE SEQUENCE</scope>
    <source>
        <strain evidence="2">TMW 2.2523</strain>
    </source>
</reference>
<organism evidence="2 3">
    <name type="scientific">Dellaglioa carnosa</name>
    <dbReference type="NCBI Taxonomy" id="2995136"/>
    <lineage>
        <taxon>Bacteria</taxon>
        <taxon>Bacillati</taxon>
        <taxon>Bacillota</taxon>
        <taxon>Bacilli</taxon>
        <taxon>Lactobacillales</taxon>
        <taxon>Lactobacillaceae</taxon>
        <taxon>Dellaglioa</taxon>
    </lineage>
</organism>
<dbReference type="Proteomes" id="UP001081467">
    <property type="component" value="Unassembled WGS sequence"/>
</dbReference>
<comment type="caution">
    <text evidence="2">The sequence shown here is derived from an EMBL/GenBank/DDBJ whole genome shotgun (WGS) entry which is preliminary data.</text>
</comment>
<dbReference type="RefSeq" id="WP_269023561.1">
    <property type="nucleotide sequence ID" value="NZ_JANXKW010000001.1"/>
</dbReference>
<dbReference type="EMBL" id="JANXLI010000001">
    <property type="protein sequence ID" value="MCZ2490830.1"/>
    <property type="molecule type" value="Genomic_DNA"/>
</dbReference>
<keyword evidence="1" id="KW-1133">Transmembrane helix</keyword>
<accession>A0ABT4JL71</accession>
<keyword evidence="3" id="KW-1185">Reference proteome</keyword>
<feature type="transmembrane region" description="Helical" evidence="1">
    <location>
        <begin position="94"/>
        <end position="117"/>
    </location>
</feature>
<evidence type="ECO:0000256" key="1">
    <source>
        <dbReference type="SAM" id="Phobius"/>
    </source>
</evidence>
<proteinExistence type="predicted"/>
<keyword evidence="1" id="KW-0472">Membrane</keyword>
<name>A0ABT4JL71_9LACO</name>
<gene>
    <name evidence="2" type="ORF">N0K80_01550</name>
</gene>
<evidence type="ECO:0008006" key="4">
    <source>
        <dbReference type="Google" id="ProtNLM"/>
    </source>
</evidence>
<evidence type="ECO:0000313" key="2">
    <source>
        <dbReference type="EMBL" id="MCZ2490830.1"/>
    </source>
</evidence>
<protein>
    <recommendedName>
        <fullName evidence="4">Zinc ribbon domain-containing protein</fullName>
    </recommendedName>
</protein>